<dbReference type="RefSeq" id="WP_264600129.1">
    <property type="nucleotide sequence ID" value="NZ_JAOQNS010000002.1"/>
</dbReference>
<reference evidence="18" key="1">
    <citation type="submission" date="2023-07" db="EMBL/GenBank/DDBJ databases">
        <title>Genome sequencing of Purple Non-Sulfur Bacteria from various extreme environments.</title>
        <authorList>
            <person name="Mayer M."/>
        </authorList>
    </citation>
    <scope>NUCLEOTIDE SEQUENCE [LARGE SCALE GENOMIC DNA]</scope>
    <source>
        <strain evidence="18">DSM 17935</strain>
    </source>
</reference>
<keyword evidence="10 15" id="KW-0408">Iron</keyword>
<dbReference type="NCBIfam" id="TIGR00538">
    <property type="entry name" value="hemN"/>
    <property type="match status" value="1"/>
</dbReference>
<dbReference type="EMBL" id="JAOQNS010000002">
    <property type="protein sequence ID" value="MCW2306462.1"/>
    <property type="molecule type" value="Genomic_DNA"/>
</dbReference>
<comment type="subcellular location">
    <subcellularLocation>
        <location evidence="1 15">Cytoplasm</location>
    </subcellularLocation>
</comment>
<dbReference type="Pfam" id="PF04055">
    <property type="entry name" value="Radical_SAM"/>
    <property type="match status" value="1"/>
</dbReference>
<evidence type="ECO:0000256" key="14">
    <source>
        <dbReference type="ARBA" id="ARBA00048321"/>
    </source>
</evidence>
<protein>
    <recommendedName>
        <fullName evidence="15">Coproporphyrinogen-III oxidase</fullName>
        <ecNumber evidence="15">1.3.98.3</ecNumber>
    </recommendedName>
</protein>
<dbReference type="InterPro" id="IPR034505">
    <property type="entry name" value="Coproporphyrinogen-III_oxidase"/>
</dbReference>
<evidence type="ECO:0000256" key="3">
    <source>
        <dbReference type="ARBA" id="ARBA00005493"/>
    </source>
</evidence>
<comment type="function">
    <text evidence="13">Involved in the heme biosynthesis. Catalyzes the anaerobic oxidative decarboxylation of propionate groups of rings A and B of coproporphyrinogen III to yield the vinyl groups in protoporphyrinogen IX.</text>
</comment>
<evidence type="ECO:0000256" key="4">
    <source>
        <dbReference type="ARBA" id="ARBA00011245"/>
    </source>
</evidence>
<evidence type="ECO:0000313" key="17">
    <source>
        <dbReference type="EMBL" id="MCW2306462.1"/>
    </source>
</evidence>
<evidence type="ECO:0000256" key="5">
    <source>
        <dbReference type="ARBA" id="ARBA00022485"/>
    </source>
</evidence>
<evidence type="ECO:0000256" key="6">
    <source>
        <dbReference type="ARBA" id="ARBA00022490"/>
    </source>
</evidence>
<comment type="pathway">
    <text evidence="2 15">Porphyrin-containing compound metabolism; protoporphyrin-IX biosynthesis; protoporphyrinogen-IX from coproporphyrinogen-III (AdoMet route): step 1/1.</text>
</comment>
<evidence type="ECO:0000256" key="13">
    <source>
        <dbReference type="ARBA" id="ARBA00024295"/>
    </source>
</evidence>
<dbReference type="Proteomes" id="UP001209755">
    <property type="component" value="Unassembled WGS sequence"/>
</dbReference>
<evidence type="ECO:0000256" key="8">
    <source>
        <dbReference type="ARBA" id="ARBA00022723"/>
    </source>
</evidence>
<dbReference type="SFLD" id="SFLDG01065">
    <property type="entry name" value="anaerobic_coproporphyrinogen-I"/>
    <property type="match status" value="1"/>
</dbReference>
<dbReference type="GO" id="GO:0051989">
    <property type="term" value="F:coproporphyrinogen dehydrogenase activity"/>
    <property type="evidence" value="ECO:0007669"/>
    <property type="project" value="UniProtKB-EC"/>
</dbReference>
<feature type="domain" description="Radical SAM core" evidence="16">
    <location>
        <begin position="41"/>
        <end position="283"/>
    </location>
</feature>
<evidence type="ECO:0000256" key="1">
    <source>
        <dbReference type="ARBA" id="ARBA00004496"/>
    </source>
</evidence>
<dbReference type="InterPro" id="IPR006638">
    <property type="entry name" value="Elp3/MiaA/NifB-like_rSAM"/>
</dbReference>
<comment type="catalytic activity">
    <reaction evidence="14 15">
        <text>coproporphyrinogen III + 2 S-adenosyl-L-methionine = protoporphyrinogen IX + 2 5'-deoxyadenosine + 2 L-methionine + 2 CO2</text>
        <dbReference type="Rhea" id="RHEA:15425"/>
        <dbReference type="ChEBI" id="CHEBI:16526"/>
        <dbReference type="ChEBI" id="CHEBI:17319"/>
        <dbReference type="ChEBI" id="CHEBI:57307"/>
        <dbReference type="ChEBI" id="CHEBI:57309"/>
        <dbReference type="ChEBI" id="CHEBI:57844"/>
        <dbReference type="ChEBI" id="CHEBI:59789"/>
        <dbReference type="EC" id="1.3.98.3"/>
    </reaction>
</comment>
<comment type="caution">
    <text evidence="17">The sequence shown here is derived from an EMBL/GenBank/DDBJ whole genome shotgun (WGS) entry which is preliminary data.</text>
</comment>
<dbReference type="InterPro" id="IPR010723">
    <property type="entry name" value="HemN_C"/>
</dbReference>
<dbReference type="InterPro" id="IPR023404">
    <property type="entry name" value="rSAM_horseshoe"/>
</dbReference>
<proteinExistence type="inferred from homology"/>
<name>A0ABT3H7T4_9HYPH</name>
<keyword evidence="12 15" id="KW-0627">Porphyrin biosynthesis</keyword>
<evidence type="ECO:0000256" key="9">
    <source>
        <dbReference type="ARBA" id="ARBA00023002"/>
    </source>
</evidence>
<dbReference type="InterPro" id="IPR007197">
    <property type="entry name" value="rSAM"/>
</dbReference>
<keyword evidence="7 15" id="KW-0949">S-adenosyl-L-methionine</keyword>
<dbReference type="InterPro" id="IPR058240">
    <property type="entry name" value="rSAM_sf"/>
</dbReference>
<evidence type="ECO:0000256" key="11">
    <source>
        <dbReference type="ARBA" id="ARBA00023014"/>
    </source>
</evidence>
<evidence type="ECO:0000256" key="15">
    <source>
        <dbReference type="PIRNR" id="PIRNR000167"/>
    </source>
</evidence>
<keyword evidence="9 15" id="KW-0560">Oxidoreductase</keyword>
<sequence>MDTITERYATRSVPRYTSYPTAPHFGPEVTGEVYAGWLRALPADTELSLYLHVPFCREMCHYCGCHTKVTHKDAPLYDYAEVLVREIAMISAMVPGGLPVSHIHWGGGTPSLLPDRAFRDVVEALQKGFSLADNLEHAIELDPRTVTPELAKTLGECGITRASLGVQDFSYDVQEAIGRIQPKENVLDSVAALKANGINAINLDLMYGLPKQTVETMRETAEAAAALQPSRLALFGYAHVPWMKKHQRLINEADLPGVEMRLELATAARDALKSIGYHAIGLDHFAHNDDSMAIADREGKLHRNFQGYTTDGADALIGFGVSSIGKLPQGYAQNAPDIGGWKRAVDAGMPPIVRGKALSEDDRARAAIIEQLMTVYDVNLTEIARHFDRDPAEFHESLEQLDELVADGLVDVDGYHVTVRPAGRPYVRVAAAAFDTYFAANKARHSVAV</sequence>
<keyword evidence="6 15" id="KW-0963">Cytoplasm</keyword>
<dbReference type="SFLD" id="SFLDS00029">
    <property type="entry name" value="Radical_SAM"/>
    <property type="match status" value="1"/>
</dbReference>
<evidence type="ECO:0000313" key="18">
    <source>
        <dbReference type="Proteomes" id="UP001209755"/>
    </source>
</evidence>
<keyword evidence="5 15" id="KW-0004">4Fe-4S</keyword>
<dbReference type="PANTHER" id="PTHR13932">
    <property type="entry name" value="COPROPORPHYRINIGEN III OXIDASE"/>
    <property type="match status" value="1"/>
</dbReference>
<keyword evidence="8 15" id="KW-0479">Metal-binding</keyword>
<evidence type="ECO:0000256" key="10">
    <source>
        <dbReference type="ARBA" id="ARBA00023004"/>
    </source>
</evidence>
<dbReference type="InterPro" id="IPR004558">
    <property type="entry name" value="Coprogen_oxidase_HemN"/>
</dbReference>
<dbReference type="PROSITE" id="PS51918">
    <property type="entry name" value="RADICAL_SAM"/>
    <property type="match status" value="1"/>
</dbReference>
<evidence type="ECO:0000259" key="16">
    <source>
        <dbReference type="PROSITE" id="PS51918"/>
    </source>
</evidence>
<dbReference type="SMART" id="SM00729">
    <property type="entry name" value="Elp3"/>
    <property type="match status" value="1"/>
</dbReference>
<dbReference type="PANTHER" id="PTHR13932:SF6">
    <property type="entry name" value="OXYGEN-INDEPENDENT COPROPORPHYRINOGEN III OXIDASE"/>
    <property type="match status" value="1"/>
</dbReference>
<organism evidence="17 18">
    <name type="scientific">Rhodobium gokarnense</name>
    <dbReference type="NCBI Taxonomy" id="364296"/>
    <lineage>
        <taxon>Bacteria</taxon>
        <taxon>Pseudomonadati</taxon>
        <taxon>Pseudomonadota</taxon>
        <taxon>Alphaproteobacteria</taxon>
        <taxon>Hyphomicrobiales</taxon>
        <taxon>Rhodobiaceae</taxon>
        <taxon>Rhodobium</taxon>
    </lineage>
</organism>
<dbReference type="SUPFAM" id="SSF102114">
    <property type="entry name" value="Radical SAM enzymes"/>
    <property type="match status" value="1"/>
</dbReference>
<keyword evidence="18" id="KW-1185">Reference proteome</keyword>
<evidence type="ECO:0000256" key="7">
    <source>
        <dbReference type="ARBA" id="ARBA00022691"/>
    </source>
</evidence>
<dbReference type="PIRSF" id="PIRSF000167">
    <property type="entry name" value="HemN"/>
    <property type="match status" value="1"/>
</dbReference>
<dbReference type="EC" id="1.3.98.3" evidence="15"/>
<comment type="subunit">
    <text evidence="4">Monomer.</text>
</comment>
<comment type="similarity">
    <text evidence="3 15">Belongs to the anaerobic coproporphyrinogen-III oxidase family.</text>
</comment>
<keyword evidence="11 15" id="KW-0411">Iron-sulfur</keyword>
<comment type="cofactor">
    <cofactor evidence="15">
        <name>[4Fe-4S] cluster</name>
        <dbReference type="ChEBI" id="CHEBI:49883"/>
    </cofactor>
    <text evidence="15">Binds 1 [4Fe-4S] cluster. The cluster is coordinated with 3 cysteines and an exchangeable S-adenosyl-L-methionine.</text>
</comment>
<gene>
    <name evidence="17" type="ORF">M2319_000781</name>
</gene>
<evidence type="ECO:0000256" key="12">
    <source>
        <dbReference type="ARBA" id="ARBA00023244"/>
    </source>
</evidence>
<dbReference type="Gene3D" id="1.10.10.920">
    <property type="match status" value="1"/>
</dbReference>
<dbReference type="Pfam" id="PF06969">
    <property type="entry name" value="HemN_C"/>
    <property type="match status" value="1"/>
</dbReference>
<dbReference type="Gene3D" id="3.80.30.20">
    <property type="entry name" value="tm_1862 like domain"/>
    <property type="match status" value="1"/>
</dbReference>
<evidence type="ECO:0000256" key="2">
    <source>
        <dbReference type="ARBA" id="ARBA00004785"/>
    </source>
</evidence>
<accession>A0ABT3H7T4</accession>